<dbReference type="SUPFAM" id="SSF48371">
    <property type="entry name" value="ARM repeat"/>
    <property type="match status" value="1"/>
</dbReference>
<proteinExistence type="predicted"/>
<comment type="caution">
    <text evidence="3">The sequence shown here is derived from an EMBL/GenBank/DDBJ whole genome shotgun (WGS) entry which is preliminary data.</text>
</comment>
<accession>A0A7C2K0Q3</accession>
<feature type="compositionally biased region" description="Basic residues" evidence="1">
    <location>
        <begin position="69"/>
        <end position="84"/>
    </location>
</feature>
<dbReference type="InterPro" id="IPR016024">
    <property type="entry name" value="ARM-type_fold"/>
</dbReference>
<feature type="transmembrane region" description="Helical" evidence="2">
    <location>
        <begin position="304"/>
        <end position="326"/>
    </location>
</feature>
<keyword evidence="2" id="KW-1133">Transmembrane helix</keyword>
<reference evidence="3" key="1">
    <citation type="journal article" date="2020" name="mSystems">
        <title>Genome- and Community-Level Interaction Insights into Carbon Utilization and Element Cycling Functions of Hydrothermarchaeota in Hydrothermal Sediment.</title>
        <authorList>
            <person name="Zhou Z."/>
            <person name="Liu Y."/>
            <person name="Xu W."/>
            <person name="Pan J."/>
            <person name="Luo Z.H."/>
            <person name="Li M."/>
        </authorList>
    </citation>
    <scope>NUCLEOTIDE SEQUENCE [LARGE SCALE GENOMIC DNA]</scope>
    <source>
        <strain evidence="3">SpSt-339</strain>
    </source>
</reference>
<feature type="compositionally biased region" description="Polar residues" evidence="1">
    <location>
        <begin position="96"/>
        <end position="111"/>
    </location>
</feature>
<protein>
    <recommendedName>
        <fullName evidence="4">HEAT repeat domain-containing protein</fullName>
    </recommendedName>
</protein>
<dbReference type="InterPro" id="IPR011989">
    <property type="entry name" value="ARM-like"/>
</dbReference>
<dbReference type="EMBL" id="DSOK01000349">
    <property type="protein sequence ID" value="HEN16320.1"/>
    <property type="molecule type" value="Genomic_DNA"/>
</dbReference>
<sequence length="607" mass="65949">MGTANQLWTRLAAWGRRWRERGRQLVAACLLRLRRWFGPRDVPSQPAGERTPSVAPTGPVRPAPNRRPAMPRRRTAAQRPRRQRTTTPPADDPVTCSRSTDPIPSATQPPNDSHPPTRAPAPELSTAPEEFWRLIEAICRDVVPDQDTNPPHAVTARGVGAPRSPSWPLAESFRQTIESLWPYLLAAIIGWSLGNLLDLPPPFADGIEEAPEPLQKHWEPPVSSGPSIDVGPTGPPRRSLFLWQFVPRDIRRCSVYNATCCRASRLTRLPSSMPAMSDSLPNPTASRPALGDDLPPVQPPSAGFIFQLFVVPALIVLAVVAVWALFGRLAAGEQDWRALVQDLHSANPHVYKRAMFGLAQLLDTDRRLGSDGQHLAANPQIATALSELLHKQLAQTAQDEETLKVQVYLSRALGLLDVPETTVPVLIEALDAQRDVEIRKGAVTSVAMLAGRRFEEGRPLSGAIEAALVTLSQDPDPSLRRAAAFALGLVPGEASQQRLIVLLEDPADWMTSVNAAIALSRQKSTAGYAVLVKSLKPAENNETPEAAQERVLIQKNTLKAIADLSSQFDAAQRAELKQLVTPLADDAAEARVRIDARGALAALDAAG</sequence>
<name>A0A7C2K0Q3_9PLAN</name>
<evidence type="ECO:0008006" key="4">
    <source>
        <dbReference type="Google" id="ProtNLM"/>
    </source>
</evidence>
<dbReference type="SMART" id="SM00567">
    <property type="entry name" value="EZ_HEAT"/>
    <property type="match status" value="2"/>
</dbReference>
<dbReference type="Pfam" id="PF13646">
    <property type="entry name" value="HEAT_2"/>
    <property type="match status" value="1"/>
</dbReference>
<organism evidence="3">
    <name type="scientific">Schlesneria paludicola</name>
    <dbReference type="NCBI Taxonomy" id="360056"/>
    <lineage>
        <taxon>Bacteria</taxon>
        <taxon>Pseudomonadati</taxon>
        <taxon>Planctomycetota</taxon>
        <taxon>Planctomycetia</taxon>
        <taxon>Planctomycetales</taxon>
        <taxon>Planctomycetaceae</taxon>
        <taxon>Schlesneria</taxon>
    </lineage>
</organism>
<dbReference type="Gene3D" id="1.25.10.10">
    <property type="entry name" value="Leucine-rich Repeat Variant"/>
    <property type="match status" value="2"/>
</dbReference>
<dbReference type="AlphaFoldDB" id="A0A7C2K0Q3"/>
<keyword evidence="2" id="KW-0812">Transmembrane</keyword>
<dbReference type="InterPro" id="IPR004155">
    <property type="entry name" value="PBS_lyase_HEAT"/>
</dbReference>
<evidence type="ECO:0000313" key="3">
    <source>
        <dbReference type="EMBL" id="HEN16320.1"/>
    </source>
</evidence>
<evidence type="ECO:0000256" key="1">
    <source>
        <dbReference type="SAM" id="MobiDB-lite"/>
    </source>
</evidence>
<gene>
    <name evidence="3" type="ORF">ENQ76_12735</name>
</gene>
<evidence type="ECO:0000256" key="2">
    <source>
        <dbReference type="SAM" id="Phobius"/>
    </source>
</evidence>
<feature type="region of interest" description="Disordered" evidence="1">
    <location>
        <begin position="39"/>
        <end position="125"/>
    </location>
</feature>
<keyword evidence="2" id="KW-0472">Membrane</keyword>